<dbReference type="OMA" id="DIDGENH"/>
<dbReference type="Proteomes" id="UP000054516">
    <property type="component" value="Unassembled WGS sequence"/>
</dbReference>
<dbReference type="OrthoDB" id="2984728at2759"/>
<evidence type="ECO:0000313" key="3">
    <source>
        <dbReference type="Proteomes" id="UP000054516"/>
    </source>
</evidence>
<dbReference type="AlphaFoldDB" id="A0A1W2TGX2"/>
<proteinExistence type="predicted"/>
<sequence>MFTAIFTIDGVRYSFTGDLDSAMEYFSSFEATVHYTSAVQLTNQRGFDGKIGTRSISFGFRNGPTINGGLDEPISPAMTVSGSGAWSKE</sequence>
<organism evidence="2">
    <name type="scientific">Rosellinia necatrix</name>
    <name type="common">White root-rot fungus</name>
    <dbReference type="NCBI Taxonomy" id="77044"/>
    <lineage>
        <taxon>Eukaryota</taxon>
        <taxon>Fungi</taxon>
        <taxon>Dikarya</taxon>
        <taxon>Ascomycota</taxon>
        <taxon>Pezizomycotina</taxon>
        <taxon>Sordariomycetes</taxon>
        <taxon>Xylariomycetidae</taxon>
        <taxon>Xylariales</taxon>
        <taxon>Xylariaceae</taxon>
        <taxon>Rosellinia</taxon>
    </lineage>
</organism>
<reference evidence="2" key="1">
    <citation type="submission" date="2016-03" db="EMBL/GenBank/DDBJ databases">
        <title>Draft genome sequence of Rosellinia necatrix.</title>
        <authorList>
            <person name="Kanematsu S."/>
        </authorList>
    </citation>
    <scope>NUCLEOTIDE SEQUENCE [LARGE SCALE GENOMIC DNA]</scope>
    <source>
        <strain evidence="2">W97</strain>
    </source>
</reference>
<evidence type="ECO:0000256" key="1">
    <source>
        <dbReference type="SAM" id="MobiDB-lite"/>
    </source>
</evidence>
<gene>
    <name evidence="2" type="ORF">SAMD00023353_2700450</name>
</gene>
<accession>A0A1W2TGX2</accession>
<keyword evidence="3" id="KW-1185">Reference proteome</keyword>
<feature type="compositionally biased region" description="Polar residues" evidence="1">
    <location>
        <begin position="78"/>
        <end position="89"/>
    </location>
</feature>
<feature type="region of interest" description="Disordered" evidence="1">
    <location>
        <begin position="67"/>
        <end position="89"/>
    </location>
</feature>
<evidence type="ECO:0000313" key="2">
    <source>
        <dbReference type="EMBL" id="GAP87366.1"/>
    </source>
</evidence>
<name>A0A1W2TGX2_ROSNE</name>
<protein>
    <submittedName>
        <fullName evidence="2">Uncharacterized protein</fullName>
    </submittedName>
</protein>
<dbReference type="EMBL" id="DF977472">
    <property type="protein sequence ID" value="GAP87366.1"/>
    <property type="molecule type" value="Genomic_DNA"/>
</dbReference>